<evidence type="ECO:0000259" key="9">
    <source>
        <dbReference type="Pfam" id="PF01435"/>
    </source>
</evidence>
<dbReference type="InterPro" id="IPR001915">
    <property type="entry name" value="Peptidase_M48"/>
</dbReference>
<comment type="similarity">
    <text evidence="6">Belongs to the peptidase M48 family.</text>
</comment>
<reference evidence="11" key="1">
    <citation type="journal article" date="2019" name="Int. J. Syst. Evol. Microbiol.">
        <title>The Global Catalogue of Microorganisms (GCM) 10K type strain sequencing project: providing services to taxonomists for standard genome sequencing and annotation.</title>
        <authorList>
            <consortium name="The Broad Institute Genomics Platform"/>
            <consortium name="The Broad Institute Genome Sequencing Center for Infectious Disease"/>
            <person name="Wu L."/>
            <person name="Ma J."/>
        </authorList>
    </citation>
    <scope>NUCLEOTIDE SEQUENCE [LARGE SCALE GENOMIC DNA]</scope>
    <source>
        <strain evidence="11">CCUG 30340</strain>
    </source>
</reference>
<comment type="cofactor">
    <cofactor evidence="6">
        <name>Zn(2+)</name>
        <dbReference type="ChEBI" id="CHEBI:29105"/>
    </cofactor>
    <text evidence="6">Binds 1 zinc ion per subunit.</text>
</comment>
<dbReference type="InterPro" id="IPR051156">
    <property type="entry name" value="Mito/Outer_Membr_Metalloprot"/>
</dbReference>
<dbReference type="Gene3D" id="3.30.2010.10">
    <property type="entry name" value="Metalloproteases ('zincins'), catalytic domain"/>
    <property type="match status" value="1"/>
</dbReference>
<evidence type="ECO:0000256" key="8">
    <source>
        <dbReference type="SAM" id="SignalP"/>
    </source>
</evidence>
<organism evidence="10 11">
    <name type="scientific">Dokdonella ginsengisoli</name>
    <dbReference type="NCBI Taxonomy" id="363846"/>
    <lineage>
        <taxon>Bacteria</taxon>
        <taxon>Pseudomonadati</taxon>
        <taxon>Pseudomonadota</taxon>
        <taxon>Gammaproteobacteria</taxon>
        <taxon>Lysobacterales</taxon>
        <taxon>Rhodanobacteraceae</taxon>
        <taxon>Dokdonella</taxon>
    </lineage>
</organism>
<feature type="compositionally biased region" description="Low complexity" evidence="7">
    <location>
        <begin position="250"/>
        <end position="262"/>
    </location>
</feature>
<keyword evidence="1 6" id="KW-0645">Protease</keyword>
<dbReference type="EMBL" id="JBHSHD010000010">
    <property type="protein sequence ID" value="MFC4821643.1"/>
    <property type="molecule type" value="Genomic_DNA"/>
</dbReference>
<dbReference type="PANTHER" id="PTHR22726">
    <property type="entry name" value="METALLOENDOPEPTIDASE OMA1"/>
    <property type="match status" value="1"/>
</dbReference>
<dbReference type="Proteomes" id="UP001595886">
    <property type="component" value="Unassembled WGS sequence"/>
</dbReference>
<dbReference type="Pfam" id="PF01435">
    <property type="entry name" value="Peptidase_M48"/>
    <property type="match status" value="1"/>
</dbReference>
<evidence type="ECO:0000313" key="10">
    <source>
        <dbReference type="EMBL" id="MFC4821643.1"/>
    </source>
</evidence>
<keyword evidence="2" id="KW-0479">Metal-binding</keyword>
<evidence type="ECO:0000256" key="6">
    <source>
        <dbReference type="RuleBase" id="RU003983"/>
    </source>
</evidence>
<proteinExistence type="inferred from homology"/>
<evidence type="ECO:0000256" key="4">
    <source>
        <dbReference type="ARBA" id="ARBA00022833"/>
    </source>
</evidence>
<keyword evidence="5 6" id="KW-0482">Metalloprotease</keyword>
<evidence type="ECO:0000313" key="11">
    <source>
        <dbReference type="Proteomes" id="UP001595886"/>
    </source>
</evidence>
<comment type="caution">
    <text evidence="10">The sequence shown here is derived from an EMBL/GenBank/DDBJ whole genome shotgun (WGS) entry which is preliminary data.</text>
</comment>
<feature type="signal peptide" evidence="8">
    <location>
        <begin position="1"/>
        <end position="25"/>
    </location>
</feature>
<evidence type="ECO:0000256" key="1">
    <source>
        <dbReference type="ARBA" id="ARBA00022670"/>
    </source>
</evidence>
<evidence type="ECO:0000256" key="2">
    <source>
        <dbReference type="ARBA" id="ARBA00022723"/>
    </source>
</evidence>
<keyword evidence="11" id="KW-1185">Reference proteome</keyword>
<dbReference type="EC" id="3.4.-.-" evidence="10"/>
<gene>
    <name evidence="10" type="ORF">ACFO6Q_15015</name>
</gene>
<dbReference type="CDD" id="cd07334">
    <property type="entry name" value="M48C_loiP_like"/>
    <property type="match status" value="1"/>
</dbReference>
<evidence type="ECO:0000256" key="3">
    <source>
        <dbReference type="ARBA" id="ARBA00022801"/>
    </source>
</evidence>
<dbReference type="PANTHER" id="PTHR22726:SF8">
    <property type="entry name" value="METALLOPROTEASE YCAL"/>
    <property type="match status" value="1"/>
</dbReference>
<sequence length="275" mass="28682">MNPNLRKLALATAVAFAALATAAHADDKKGVLGGIGGLLGGKKGGSDTGKLLEAGSDAVKGLTLSDADIAKLGAESAVAYDKKSKVLPASNKYAQRLAKITSGYTSEDGLKLNYKVYQSDTVNAFALPDGSVRVYTGLMDLMDDDELRFVIGHEIGHVKYGHSKARFKTAYLTQAARKGVASQGSAAGAVASSELGGVVENVINAQFSQSNELESDQYGLTLLKKRGLNPKAAVTSMQKLEKLDGGKKGSASSIVSSHPPSAKRVERLEKAIAKN</sequence>
<dbReference type="RefSeq" id="WP_380021918.1">
    <property type="nucleotide sequence ID" value="NZ_JBHSHD010000010.1"/>
</dbReference>
<evidence type="ECO:0000256" key="5">
    <source>
        <dbReference type="ARBA" id="ARBA00023049"/>
    </source>
</evidence>
<keyword evidence="4 6" id="KW-0862">Zinc</keyword>
<feature type="domain" description="Peptidase M48" evidence="9">
    <location>
        <begin position="114"/>
        <end position="271"/>
    </location>
</feature>
<evidence type="ECO:0000256" key="7">
    <source>
        <dbReference type="SAM" id="MobiDB-lite"/>
    </source>
</evidence>
<protein>
    <submittedName>
        <fullName evidence="10">M48 family metallopeptidase</fullName>
        <ecNumber evidence="10">3.4.-.-</ecNumber>
    </submittedName>
</protein>
<keyword evidence="8" id="KW-0732">Signal</keyword>
<feature type="compositionally biased region" description="Basic and acidic residues" evidence="7">
    <location>
        <begin position="263"/>
        <end position="275"/>
    </location>
</feature>
<keyword evidence="3 6" id="KW-0378">Hydrolase</keyword>
<accession>A0ABV9QWD4</accession>
<name>A0ABV9QWD4_9GAMM</name>
<feature type="chain" id="PRO_5045181008" evidence="8">
    <location>
        <begin position="26"/>
        <end position="275"/>
    </location>
</feature>
<feature type="region of interest" description="Disordered" evidence="7">
    <location>
        <begin position="240"/>
        <end position="275"/>
    </location>
</feature>
<dbReference type="GO" id="GO:0016787">
    <property type="term" value="F:hydrolase activity"/>
    <property type="evidence" value="ECO:0007669"/>
    <property type="project" value="UniProtKB-KW"/>
</dbReference>